<feature type="chain" id="PRO_5047250929" description="DUF3108 domain-containing protein" evidence="1">
    <location>
        <begin position="20"/>
        <end position="240"/>
    </location>
</feature>
<dbReference type="Proteomes" id="UP000663992">
    <property type="component" value="Unassembled WGS sequence"/>
</dbReference>
<proteinExistence type="predicted"/>
<sequence>MRCYLACVFLLFTATSVSAVERLHDLTVADYPLGEHRYLVYIEDKASGNLKSAAIWQRNVSEAEYQGQAVIKTEQHWRSPDGKSDRDILSYNRIDNFQPLYHRSHSAKGDEAFVFSEQLIAGDADLANNLKADFSLRHQPGLLNWELDMETFALLKLNQQQSITLPFYHPGSKTEPALYTYQVSSKDYQPPYGAARPCWVLSYSDGEKYQVDFWLDKSSGQVIYMQEQWGNTLRYKIKIS</sequence>
<organism evidence="2 3">
    <name type="scientific">Bowmanella yangjiangensis</name>
    <dbReference type="NCBI Taxonomy" id="2811230"/>
    <lineage>
        <taxon>Bacteria</taxon>
        <taxon>Pseudomonadati</taxon>
        <taxon>Pseudomonadota</taxon>
        <taxon>Gammaproteobacteria</taxon>
        <taxon>Alteromonadales</taxon>
        <taxon>Alteromonadaceae</taxon>
        <taxon>Bowmanella</taxon>
    </lineage>
</organism>
<feature type="signal peptide" evidence="1">
    <location>
        <begin position="1"/>
        <end position="19"/>
    </location>
</feature>
<name>A0ABS3CXQ4_9ALTE</name>
<comment type="caution">
    <text evidence="2">The sequence shown here is derived from an EMBL/GenBank/DDBJ whole genome shotgun (WGS) entry which is preliminary data.</text>
</comment>
<dbReference type="RefSeq" id="WP_206595123.1">
    <property type="nucleotide sequence ID" value="NZ_JAFKCS010000015.1"/>
</dbReference>
<accession>A0ABS3CXQ4</accession>
<evidence type="ECO:0008006" key="4">
    <source>
        <dbReference type="Google" id="ProtNLM"/>
    </source>
</evidence>
<dbReference type="InterPro" id="IPR021457">
    <property type="entry name" value="DUF3108"/>
</dbReference>
<evidence type="ECO:0000313" key="3">
    <source>
        <dbReference type="Proteomes" id="UP000663992"/>
    </source>
</evidence>
<evidence type="ECO:0000256" key="1">
    <source>
        <dbReference type="SAM" id="SignalP"/>
    </source>
</evidence>
<keyword evidence="3" id="KW-1185">Reference proteome</keyword>
<keyword evidence="1" id="KW-0732">Signal</keyword>
<protein>
    <recommendedName>
        <fullName evidence="4">DUF3108 domain-containing protein</fullName>
    </recommendedName>
</protein>
<gene>
    <name evidence="2" type="ORF">J0A65_14965</name>
</gene>
<dbReference type="Pfam" id="PF11306">
    <property type="entry name" value="DUF3108"/>
    <property type="match status" value="1"/>
</dbReference>
<evidence type="ECO:0000313" key="2">
    <source>
        <dbReference type="EMBL" id="MBN7821171.1"/>
    </source>
</evidence>
<dbReference type="EMBL" id="JAFKCS010000015">
    <property type="protein sequence ID" value="MBN7821171.1"/>
    <property type="molecule type" value="Genomic_DNA"/>
</dbReference>
<reference evidence="2 3" key="1">
    <citation type="submission" date="2021-03" db="EMBL/GenBank/DDBJ databases">
        <title>novel species isolated from a fishpond in China.</title>
        <authorList>
            <person name="Lu H."/>
            <person name="Cai Z."/>
        </authorList>
    </citation>
    <scope>NUCLEOTIDE SEQUENCE [LARGE SCALE GENOMIC DNA]</scope>
    <source>
        <strain evidence="2 3">Y57</strain>
    </source>
</reference>